<dbReference type="PANTHER" id="PTHR36984">
    <property type="entry name" value="CRISPR-ASSOCIATED ENDORIBONUCLEASE CAS6 1"/>
    <property type="match status" value="1"/>
</dbReference>
<protein>
    <submittedName>
        <fullName evidence="5">CRISPR-associated protein Cas6</fullName>
    </submittedName>
</protein>
<dbReference type="EMBL" id="NXII01000010">
    <property type="protein sequence ID" value="RXI40482.1"/>
    <property type="molecule type" value="Genomic_DNA"/>
</dbReference>
<keyword evidence="6" id="KW-1185">Reference proteome</keyword>
<evidence type="ECO:0000256" key="1">
    <source>
        <dbReference type="ARBA" id="ARBA00005937"/>
    </source>
</evidence>
<dbReference type="RefSeq" id="WP_129013806.1">
    <property type="nucleotide sequence ID" value="NZ_CBCSEI010000010.1"/>
</dbReference>
<evidence type="ECO:0000259" key="4">
    <source>
        <dbReference type="Pfam" id="PF01881"/>
    </source>
</evidence>
<dbReference type="InterPro" id="IPR010156">
    <property type="entry name" value="CRISPR-assoc_prot_Cas6"/>
</dbReference>
<evidence type="ECO:0000256" key="3">
    <source>
        <dbReference type="ARBA" id="ARBA00023118"/>
    </source>
</evidence>
<gene>
    <name evidence="5" type="ORF">CP963_08815</name>
</gene>
<keyword evidence="3" id="KW-0051">Antiviral defense</keyword>
<dbReference type="Proteomes" id="UP000290378">
    <property type="component" value="Unassembled WGS sequence"/>
</dbReference>
<dbReference type="GO" id="GO:0016788">
    <property type="term" value="F:hydrolase activity, acting on ester bonds"/>
    <property type="evidence" value="ECO:0007669"/>
    <property type="project" value="InterPro"/>
</dbReference>
<name>A0A6M8NIF6_9BACT</name>
<dbReference type="AlphaFoldDB" id="A0A6M8NIF6"/>
<dbReference type="GO" id="GO:0003723">
    <property type="term" value="F:RNA binding"/>
    <property type="evidence" value="ECO:0007669"/>
    <property type="project" value="UniProtKB-KW"/>
</dbReference>
<proteinExistence type="inferred from homology"/>
<accession>A0A6M8NIF6</accession>
<evidence type="ECO:0000313" key="5">
    <source>
        <dbReference type="EMBL" id="RXI40482.1"/>
    </source>
</evidence>
<feature type="domain" description="CRISPR associated protein Cas6 C-terminal" evidence="4">
    <location>
        <begin position="120"/>
        <end position="242"/>
    </location>
</feature>
<evidence type="ECO:0000313" key="6">
    <source>
        <dbReference type="Proteomes" id="UP000290378"/>
    </source>
</evidence>
<comment type="similarity">
    <text evidence="1">Belongs to the CRISPR-associated protein Cas6/Cse3/CasE family.</text>
</comment>
<dbReference type="GO" id="GO:0051607">
    <property type="term" value="P:defense response to virus"/>
    <property type="evidence" value="ECO:0007669"/>
    <property type="project" value="UniProtKB-KW"/>
</dbReference>
<reference evidence="5 6" key="1">
    <citation type="submission" date="2017-09" db="EMBL/GenBank/DDBJ databases">
        <title>Genomics of the genus Arcobacter.</title>
        <authorList>
            <person name="Perez-Cataluna A."/>
            <person name="Figueras M.J."/>
            <person name="Salas-Masso N."/>
        </authorList>
    </citation>
    <scope>NUCLEOTIDE SEQUENCE [LARGE SCALE GENOMIC DNA]</scope>
    <source>
        <strain evidence="5 6">CECT 7834</strain>
    </source>
</reference>
<dbReference type="Pfam" id="PF01881">
    <property type="entry name" value="Cas_Cas6_C"/>
    <property type="match status" value="1"/>
</dbReference>
<sequence length="249" mass="29315">MKIFELKCIAWLKQDVSFEDSFDSISKFINYSICQKNEYRQKHNQNIFNNYCFGGFFPIEKDKLYKKGLTYHFTLRTIDEKFAMEVGNLFRTNINNPLFQIVQVERRDIKEFYISELYSVTPVVMSLKKEDEKSHQLFWTLEKSGDIIELQNQLQENLLKKYEAFFGEKLKPTQNFIQLLEVKNQKPQSIYFTTTKNELQKKVRLLGNKFRIVPNEDEISQKLAFLSLGVGLGEKVSYGGGFMIGKGMR</sequence>
<evidence type="ECO:0000256" key="2">
    <source>
        <dbReference type="ARBA" id="ARBA00022884"/>
    </source>
</evidence>
<dbReference type="InterPro" id="IPR049435">
    <property type="entry name" value="Cas_Cas6_C"/>
</dbReference>
<organism evidence="5 6">
    <name type="scientific">Arcobacter cloacae</name>
    <dbReference type="NCBI Taxonomy" id="1054034"/>
    <lineage>
        <taxon>Bacteria</taxon>
        <taxon>Pseudomonadati</taxon>
        <taxon>Campylobacterota</taxon>
        <taxon>Epsilonproteobacteria</taxon>
        <taxon>Campylobacterales</taxon>
        <taxon>Arcobacteraceae</taxon>
        <taxon>Arcobacter</taxon>
    </lineage>
</organism>
<dbReference type="Gene3D" id="3.30.70.1900">
    <property type="match status" value="1"/>
</dbReference>
<dbReference type="PANTHER" id="PTHR36984:SF1">
    <property type="entry name" value="CRISPR-ASSOCIATED ENDORIBONUCLEASE CAS6 1"/>
    <property type="match status" value="1"/>
</dbReference>
<keyword evidence="2" id="KW-0694">RNA-binding</keyword>
<comment type="caution">
    <text evidence="5">The sequence shown here is derived from an EMBL/GenBank/DDBJ whole genome shotgun (WGS) entry which is preliminary data.</text>
</comment>